<evidence type="ECO:0000259" key="2">
    <source>
        <dbReference type="Pfam" id="PF00534"/>
    </source>
</evidence>
<keyword evidence="1" id="KW-0812">Transmembrane</keyword>
<dbReference type="AlphaFoldDB" id="A0A1Y2K0K7"/>
<dbReference type="PANTHER" id="PTHR45947">
    <property type="entry name" value="SULFOQUINOVOSYL TRANSFERASE SQD2"/>
    <property type="match status" value="1"/>
</dbReference>
<feature type="transmembrane region" description="Helical" evidence="1">
    <location>
        <begin position="80"/>
        <end position="101"/>
    </location>
</feature>
<dbReference type="STRING" id="1434232.MAIT1_01557"/>
<reference evidence="3 4" key="1">
    <citation type="journal article" date="2016" name="BMC Genomics">
        <title>Combined genomic and structural analyses of a cultured magnetotactic bacterium reveals its niche adaptation to a dynamic environment.</title>
        <authorList>
            <person name="Araujo A.C."/>
            <person name="Morillo V."/>
            <person name="Cypriano J."/>
            <person name="Teixeira L.C."/>
            <person name="Leao P."/>
            <person name="Lyra S."/>
            <person name="Almeida L.G."/>
            <person name="Bazylinski D.A."/>
            <person name="Vasconcellos A.T."/>
            <person name="Abreu F."/>
            <person name="Lins U."/>
        </authorList>
    </citation>
    <scope>NUCLEOTIDE SEQUENCE [LARGE SCALE GENOMIC DNA]</scope>
    <source>
        <strain evidence="3 4">IT-1</strain>
    </source>
</reference>
<keyword evidence="3" id="KW-0808">Transferase</keyword>
<feature type="domain" description="Glycosyl transferase family 1" evidence="2">
    <location>
        <begin position="186"/>
        <end position="352"/>
    </location>
</feature>
<dbReference type="Pfam" id="PF00534">
    <property type="entry name" value="Glycos_transf_1"/>
    <property type="match status" value="1"/>
</dbReference>
<proteinExistence type="predicted"/>
<keyword evidence="1" id="KW-1133">Transmembrane helix</keyword>
<comment type="caution">
    <text evidence="3">The sequence shown here is derived from an EMBL/GenBank/DDBJ whole genome shotgun (WGS) entry which is preliminary data.</text>
</comment>
<dbReference type="Proteomes" id="UP000194003">
    <property type="component" value="Unassembled WGS sequence"/>
</dbReference>
<evidence type="ECO:0000313" key="4">
    <source>
        <dbReference type="Proteomes" id="UP000194003"/>
    </source>
</evidence>
<organism evidence="3 4">
    <name type="scientific">Magnetofaba australis IT-1</name>
    <dbReference type="NCBI Taxonomy" id="1434232"/>
    <lineage>
        <taxon>Bacteria</taxon>
        <taxon>Pseudomonadati</taxon>
        <taxon>Pseudomonadota</taxon>
        <taxon>Magnetococcia</taxon>
        <taxon>Magnetococcales</taxon>
        <taxon>Magnetococcaceae</taxon>
        <taxon>Magnetofaba</taxon>
    </lineage>
</organism>
<sequence length="379" mass="41855">MDANYGVLIQNEPTSYLVARLAAFAAAPGFPNVRVFFIGANLSQNWGIDLPEEIAQVLPNRRSAAVWRLAQAIFDRRCRFIHIAGWGGSALHLPALLLILLSGKPFTMESDTPEMGERRHWLKALLRRAWLRLLFARALWLLPAGSPQARLMRNMGADPAKIHPSQLTVDVAAIRQRREAFSSEDRAQIRARYGVADADPVILYVGRLEPYKGVMLLLDAFEQLAAQWPNARLLVAGGGSLEAEVQARAQTNPQLIALGRVQPHEVMMLMFSAHMLAMPSRIEPWGLVVNEAMAAGLPVIASECVGAVEDLISDGVTGLIRPHHDAAAWANAMAQMARNPQLRAQLAQAADQRIAHWTLQDQARIFQDHWSPLLRGDAP</sequence>
<keyword evidence="4" id="KW-1185">Reference proteome</keyword>
<dbReference type="EMBL" id="LVJN01000020">
    <property type="protein sequence ID" value="OSM01561.1"/>
    <property type="molecule type" value="Genomic_DNA"/>
</dbReference>
<gene>
    <name evidence="3" type="primary">rfaG</name>
    <name evidence="3" type="ORF">MAIT1_01557</name>
</gene>
<evidence type="ECO:0000313" key="3">
    <source>
        <dbReference type="EMBL" id="OSM01561.1"/>
    </source>
</evidence>
<dbReference type="InterPro" id="IPR001296">
    <property type="entry name" value="Glyco_trans_1"/>
</dbReference>
<evidence type="ECO:0000256" key="1">
    <source>
        <dbReference type="SAM" id="Phobius"/>
    </source>
</evidence>
<dbReference type="InterPro" id="IPR050194">
    <property type="entry name" value="Glycosyltransferase_grp1"/>
</dbReference>
<protein>
    <submittedName>
        <fullName evidence="3">Putative glycosyltransferase</fullName>
    </submittedName>
</protein>
<dbReference type="PANTHER" id="PTHR45947:SF3">
    <property type="entry name" value="SULFOQUINOVOSYL TRANSFERASE SQD2"/>
    <property type="match status" value="1"/>
</dbReference>
<dbReference type="SUPFAM" id="SSF53756">
    <property type="entry name" value="UDP-Glycosyltransferase/glycogen phosphorylase"/>
    <property type="match status" value="1"/>
</dbReference>
<dbReference type="Gene3D" id="3.40.50.2000">
    <property type="entry name" value="Glycogen Phosphorylase B"/>
    <property type="match status" value="2"/>
</dbReference>
<accession>A0A1Y2K0K7</accession>
<dbReference type="CDD" id="cd03801">
    <property type="entry name" value="GT4_PimA-like"/>
    <property type="match status" value="1"/>
</dbReference>
<name>A0A1Y2K0K7_9PROT</name>
<keyword evidence="1" id="KW-0472">Membrane</keyword>
<dbReference type="GO" id="GO:0016757">
    <property type="term" value="F:glycosyltransferase activity"/>
    <property type="evidence" value="ECO:0007669"/>
    <property type="project" value="InterPro"/>
</dbReference>